<sequence length="279" mass="30111">MPALQLVDSLYAWFIAIMCFWIQIWAAIVFRSSGVLLVGLVSAFRISREEAAWPFEICSSINSAQGFLVGVLVRYWDTRTLNAGATLLAAVGAIACFIWDTPAAYIISIGLCFGAGTGIMVPTNVVALHRYFDKYRTSASGVSFAGASLSSMVLPPLIGRLLDTYGLQGTMLIVGALVLNAMPGSIAIRSTPTFPRPPHQPMLSTTTTVARCSSSSSEQSDSQNRDSENRNLVNDFFSTDILLWESGVVVSTLPPPSSGRSRRRRRGVSSMPNLVCEAC</sequence>
<keyword evidence="2" id="KW-1185">Reference proteome</keyword>
<dbReference type="EMBL" id="CM023482">
    <property type="protein sequence ID" value="KAH6938264.1"/>
    <property type="molecule type" value="Genomic_DNA"/>
</dbReference>
<evidence type="ECO:0000313" key="1">
    <source>
        <dbReference type="EMBL" id="KAH6938264.1"/>
    </source>
</evidence>
<proteinExistence type="predicted"/>
<dbReference type="Proteomes" id="UP000821845">
    <property type="component" value="Chromosome 2"/>
</dbReference>
<reference evidence="1" key="1">
    <citation type="submission" date="2020-05" db="EMBL/GenBank/DDBJ databases">
        <title>Large-scale comparative analyses of tick genomes elucidate their genetic diversity and vector capacities.</title>
        <authorList>
            <person name="Jia N."/>
            <person name="Wang J."/>
            <person name="Shi W."/>
            <person name="Du L."/>
            <person name="Sun Y."/>
            <person name="Zhan W."/>
            <person name="Jiang J."/>
            <person name="Wang Q."/>
            <person name="Zhang B."/>
            <person name="Ji P."/>
            <person name="Sakyi L.B."/>
            <person name="Cui X."/>
            <person name="Yuan T."/>
            <person name="Jiang B."/>
            <person name="Yang W."/>
            <person name="Lam T.T.-Y."/>
            <person name="Chang Q."/>
            <person name="Ding S."/>
            <person name="Wang X."/>
            <person name="Zhu J."/>
            <person name="Ruan X."/>
            <person name="Zhao L."/>
            <person name="Wei J."/>
            <person name="Que T."/>
            <person name="Du C."/>
            <person name="Cheng J."/>
            <person name="Dai P."/>
            <person name="Han X."/>
            <person name="Huang E."/>
            <person name="Gao Y."/>
            <person name="Liu J."/>
            <person name="Shao H."/>
            <person name="Ye R."/>
            <person name="Li L."/>
            <person name="Wei W."/>
            <person name="Wang X."/>
            <person name="Wang C."/>
            <person name="Yang T."/>
            <person name="Huo Q."/>
            <person name="Li W."/>
            <person name="Guo W."/>
            <person name="Chen H."/>
            <person name="Zhou L."/>
            <person name="Ni X."/>
            <person name="Tian J."/>
            <person name="Zhou Y."/>
            <person name="Sheng Y."/>
            <person name="Liu T."/>
            <person name="Pan Y."/>
            <person name="Xia L."/>
            <person name="Li J."/>
            <person name="Zhao F."/>
            <person name="Cao W."/>
        </authorList>
    </citation>
    <scope>NUCLEOTIDE SEQUENCE</scope>
    <source>
        <strain evidence="1">Hyas-2018</strain>
    </source>
</reference>
<name>A0ACB7SWH5_HYAAI</name>
<evidence type="ECO:0000313" key="2">
    <source>
        <dbReference type="Proteomes" id="UP000821845"/>
    </source>
</evidence>
<organism evidence="1 2">
    <name type="scientific">Hyalomma asiaticum</name>
    <name type="common">Tick</name>
    <dbReference type="NCBI Taxonomy" id="266040"/>
    <lineage>
        <taxon>Eukaryota</taxon>
        <taxon>Metazoa</taxon>
        <taxon>Ecdysozoa</taxon>
        <taxon>Arthropoda</taxon>
        <taxon>Chelicerata</taxon>
        <taxon>Arachnida</taxon>
        <taxon>Acari</taxon>
        <taxon>Parasitiformes</taxon>
        <taxon>Ixodida</taxon>
        <taxon>Ixodoidea</taxon>
        <taxon>Ixodidae</taxon>
        <taxon>Hyalomminae</taxon>
        <taxon>Hyalomma</taxon>
    </lineage>
</organism>
<comment type="caution">
    <text evidence="1">The sequence shown here is derived from an EMBL/GenBank/DDBJ whole genome shotgun (WGS) entry which is preliminary data.</text>
</comment>
<accession>A0ACB7SWH5</accession>
<protein>
    <submittedName>
        <fullName evidence="1">Uncharacterized protein</fullName>
    </submittedName>
</protein>
<gene>
    <name evidence="1" type="ORF">HPB50_008311</name>
</gene>